<proteinExistence type="predicted"/>
<reference evidence="2" key="2">
    <citation type="submission" date="2015-01" db="EMBL/GenBank/DDBJ databases">
        <title>Evolutionary Origins and Diversification of the Mycorrhizal Mutualists.</title>
        <authorList>
            <consortium name="DOE Joint Genome Institute"/>
            <consortium name="Mycorrhizal Genomics Consortium"/>
            <person name="Kohler A."/>
            <person name="Kuo A."/>
            <person name="Nagy L.G."/>
            <person name="Floudas D."/>
            <person name="Copeland A."/>
            <person name="Barry K.W."/>
            <person name="Cichocki N."/>
            <person name="Veneault-Fourrey C."/>
            <person name="LaButti K."/>
            <person name="Lindquist E.A."/>
            <person name="Lipzen A."/>
            <person name="Lundell T."/>
            <person name="Morin E."/>
            <person name="Murat C."/>
            <person name="Riley R."/>
            <person name="Ohm R."/>
            <person name="Sun H."/>
            <person name="Tunlid A."/>
            <person name="Henrissat B."/>
            <person name="Grigoriev I.V."/>
            <person name="Hibbett D.S."/>
            <person name="Martin F."/>
        </authorList>
    </citation>
    <scope>NUCLEOTIDE SEQUENCE [LARGE SCALE GENOMIC DNA]</scope>
    <source>
        <strain evidence="2">h7</strain>
    </source>
</reference>
<evidence type="ECO:0000313" key="2">
    <source>
        <dbReference type="Proteomes" id="UP000053424"/>
    </source>
</evidence>
<accession>A0A0C3BE22</accession>
<dbReference type="AlphaFoldDB" id="A0A0C3BE22"/>
<evidence type="ECO:0000313" key="1">
    <source>
        <dbReference type="EMBL" id="KIM35045.1"/>
    </source>
</evidence>
<dbReference type="Proteomes" id="UP000053424">
    <property type="component" value="Unassembled WGS sequence"/>
</dbReference>
<protein>
    <submittedName>
        <fullName evidence="1">Uncharacterized protein</fullName>
    </submittedName>
</protein>
<dbReference type="HOGENOM" id="CLU_2794237_0_0_1"/>
<keyword evidence="2" id="KW-1185">Reference proteome</keyword>
<dbReference type="EMBL" id="KN831834">
    <property type="protein sequence ID" value="KIM35045.1"/>
    <property type="molecule type" value="Genomic_DNA"/>
</dbReference>
<reference evidence="1 2" key="1">
    <citation type="submission" date="2014-04" db="EMBL/GenBank/DDBJ databases">
        <authorList>
            <consortium name="DOE Joint Genome Institute"/>
            <person name="Kuo A."/>
            <person name="Gay G."/>
            <person name="Dore J."/>
            <person name="Kohler A."/>
            <person name="Nagy L.G."/>
            <person name="Floudas D."/>
            <person name="Copeland A."/>
            <person name="Barry K.W."/>
            <person name="Cichocki N."/>
            <person name="Veneault-Fourrey C."/>
            <person name="LaButti K."/>
            <person name="Lindquist E.A."/>
            <person name="Lipzen A."/>
            <person name="Lundell T."/>
            <person name="Morin E."/>
            <person name="Murat C."/>
            <person name="Sun H."/>
            <person name="Tunlid A."/>
            <person name="Henrissat B."/>
            <person name="Grigoriev I.V."/>
            <person name="Hibbett D.S."/>
            <person name="Martin F."/>
            <person name="Nordberg H.P."/>
            <person name="Cantor M.N."/>
            <person name="Hua S.X."/>
        </authorList>
    </citation>
    <scope>NUCLEOTIDE SEQUENCE [LARGE SCALE GENOMIC DNA]</scope>
    <source>
        <strain evidence="2">h7</strain>
    </source>
</reference>
<name>A0A0C3BE22_HEBCY</name>
<sequence>MDMRITIKYNHKKQHTFVVEASGSPQGSGLNISHSILSPLNHGGLLVLIVWASELRVGPDGVEAHLLW</sequence>
<organism evidence="1 2">
    <name type="scientific">Hebeloma cylindrosporum</name>
    <dbReference type="NCBI Taxonomy" id="76867"/>
    <lineage>
        <taxon>Eukaryota</taxon>
        <taxon>Fungi</taxon>
        <taxon>Dikarya</taxon>
        <taxon>Basidiomycota</taxon>
        <taxon>Agaricomycotina</taxon>
        <taxon>Agaricomycetes</taxon>
        <taxon>Agaricomycetidae</taxon>
        <taxon>Agaricales</taxon>
        <taxon>Agaricineae</taxon>
        <taxon>Hymenogastraceae</taxon>
        <taxon>Hebeloma</taxon>
    </lineage>
</organism>
<gene>
    <name evidence="1" type="ORF">M413DRAFT_369930</name>
</gene>